<evidence type="ECO:0000256" key="4">
    <source>
        <dbReference type="ARBA" id="ARBA00022833"/>
    </source>
</evidence>
<keyword evidence="4" id="KW-0862">Zinc</keyword>
<evidence type="ECO:0000256" key="6">
    <source>
        <dbReference type="SAM" id="MobiDB-lite"/>
    </source>
</evidence>
<dbReference type="Gene3D" id="3.60.15.10">
    <property type="entry name" value="Ribonuclease Z/Hydroxyacylglutathione hydrolase-like"/>
    <property type="match status" value="1"/>
</dbReference>
<dbReference type="FunCoup" id="E1ZXM6">
    <property type="interactions" value="1068"/>
</dbReference>
<organism evidence="9">
    <name type="scientific">Camponotus floridanus</name>
    <name type="common">Florida carpenter ant</name>
    <dbReference type="NCBI Taxonomy" id="104421"/>
    <lineage>
        <taxon>Eukaryota</taxon>
        <taxon>Metazoa</taxon>
        <taxon>Ecdysozoa</taxon>
        <taxon>Arthropoda</taxon>
        <taxon>Hexapoda</taxon>
        <taxon>Insecta</taxon>
        <taxon>Pterygota</taxon>
        <taxon>Neoptera</taxon>
        <taxon>Endopterygota</taxon>
        <taxon>Hymenoptera</taxon>
        <taxon>Apocrita</taxon>
        <taxon>Aculeata</taxon>
        <taxon>Formicoidea</taxon>
        <taxon>Formicidae</taxon>
        <taxon>Formicinae</taxon>
        <taxon>Camponotus</taxon>
    </lineage>
</organism>
<feature type="compositionally biased region" description="Polar residues" evidence="6">
    <location>
        <begin position="1"/>
        <end position="13"/>
    </location>
</feature>
<feature type="region of interest" description="Disordered" evidence="6">
    <location>
        <begin position="1"/>
        <end position="34"/>
    </location>
</feature>
<reference evidence="8 9" key="1">
    <citation type="journal article" date="2010" name="Science">
        <title>Genomic comparison of the ants Camponotus floridanus and Harpegnathos saltator.</title>
        <authorList>
            <person name="Bonasio R."/>
            <person name="Zhang G."/>
            <person name="Ye C."/>
            <person name="Mutti N.S."/>
            <person name="Fang X."/>
            <person name="Qin N."/>
            <person name="Donahue G."/>
            <person name="Yang P."/>
            <person name="Li Q."/>
            <person name="Li C."/>
            <person name="Zhang P."/>
            <person name="Huang Z."/>
            <person name="Berger S.L."/>
            <person name="Reinberg D."/>
            <person name="Wang J."/>
            <person name="Liebig J."/>
        </authorList>
    </citation>
    <scope>NUCLEOTIDE SEQUENCE [LARGE SCALE GENOMIC DNA]</scope>
    <source>
        <strain evidence="9">C129</strain>
    </source>
</reference>
<dbReference type="Pfam" id="PF17778">
    <property type="entry name" value="WHD_BLACT"/>
    <property type="match status" value="1"/>
</dbReference>
<name>E1ZXM6_CAMFO</name>
<dbReference type="SMART" id="SM00849">
    <property type="entry name" value="Lactamase_B"/>
    <property type="match status" value="1"/>
</dbReference>
<dbReference type="Proteomes" id="UP000000311">
    <property type="component" value="Unassembled WGS sequence"/>
</dbReference>
<dbReference type="FunFam" id="3.60.15.10:FF:000017">
    <property type="entry name" value="Lactamase beta 2"/>
    <property type="match status" value="1"/>
</dbReference>
<dbReference type="GO" id="GO:0031123">
    <property type="term" value="P:RNA 3'-end processing"/>
    <property type="evidence" value="ECO:0007669"/>
    <property type="project" value="UniProtKB-ARBA"/>
</dbReference>
<feature type="region of interest" description="Disordered" evidence="6">
    <location>
        <begin position="84"/>
        <end position="108"/>
    </location>
</feature>
<comment type="similarity">
    <text evidence="1">Belongs to the metallo-beta-lactamase superfamily. Glyoxalase II family.</text>
</comment>
<dbReference type="EMBL" id="GL435067">
    <property type="protein sequence ID" value="EFN74064.1"/>
    <property type="molecule type" value="Genomic_DNA"/>
</dbReference>
<proteinExistence type="inferred from homology"/>
<evidence type="ECO:0000256" key="1">
    <source>
        <dbReference type="ARBA" id="ARBA00006759"/>
    </source>
</evidence>
<dbReference type="InterPro" id="IPR036388">
    <property type="entry name" value="WH-like_DNA-bd_sf"/>
</dbReference>
<dbReference type="GO" id="GO:0046872">
    <property type="term" value="F:metal ion binding"/>
    <property type="evidence" value="ECO:0007669"/>
    <property type="project" value="UniProtKB-KW"/>
</dbReference>
<evidence type="ECO:0000313" key="8">
    <source>
        <dbReference type="EMBL" id="EFN74064.1"/>
    </source>
</evidence>
<feature type="domain" description="Metallo-beta-lactamase" evidence="7">
    <location>
        <begin position="173"/>
        <end position="348"/>
    </location>
</feature>
<evidence type="ECO:0000259" key="7">
    <source>
        <dbReference type="SMART" id="SM00849"/>
    </source>
</evidence>
<keyword evidence="3" id="KW-0378">Hydrolase</keyword>
<dbReference type="InterPro" id="IPR041516">
    <property type="entry name" value="LACTB2_WH"/>
</dbReference>
<dbReference type="Gene3D" id="1.10.10.10">
    <property type="entry name" value="Winged helix-like DNA-binding domain superfamily/Winged helix DNA-binding domain"/>
    <property type="match status" value="1"/>
</dbReference>
<dbReference type="AlphaFoldDB" id="E1ZXM6"/>
<feature type="compositionally biased region" description="Polar residues" evidence="6">
    <location>
        <begin position="88"/>
        <end position="102"/>
    </location>
</feature>
<dbReference type="OrthoDB" id="17458at2759"/>
<dbReference type="InterPro" id="IPR050662">
    <property type="entry name" value="Sec-metab_biosynth-thioest"/>
</dbReference>
<gene>
    <name evidence="8" type="ORF">EAG_07858</name>
</gene>
<protein>
    <recommendedName>
        <fullName evidence="5">Beta-lactamase-like protein 2 homolog</fullName>
    </recommendedName>
</protein>
<keyword evidence="2" id="KW-0479">Metal-binding</keyword>
<evidence type="ECO:0000256" key="5">
    <source>
        <dbReference type="ARBA" id="ARBA00069358"/>
    </source>
</evidence>
<dbReference type="CDD" id="cd07722">
    <property type="entry name" value="LACTB2-like_MBL-fold"/>
    <property type="match status" value="1"/>
</dbReference>
<dbReference type="Pfam" id="PF00753">
    <property type="entry name" value="Lactamase_B"/>
    <property type="match status" value="1"/>
</dbReference>
<keyword evidence="9" id="KW-1185">Reference proteome</keyword>
<accession>E1ZXM6</accession>
<evidence type="ECO:0000313" key="9">
    <source>
        <dbReference type="Proteomes" id="UP000000311"/>
    </source>
</evidence>
<evidence type="ECO:0000256" key="3">
    <source>
        <dbReference type="ARBA" id="ARBA00022801"/>
    </source>
</evidence>
<dbReference type="InterPro" id="IPR001279">
    <property type="entry name" value="Metallo-B-lactamas"/>
</dbReference>
<dbReference type="InterPro" id="IPR036866">
    <property type="entry name" value="RibonucZ/Hydroxyglut_hydro"/>
</dbReference>
<sequence>MKLSQVGASSGNASRPAPAPRVRDHAGRAGATNLDEGLVDGGPIGAIRSGRDRVIAGVLFTCSQSDSGRDRDVSARGERGRYVMASQRAPSSSVTRDNLRSPSPSPPCIAHPSSGLRPVLPLLLLLFLTNLSQVNETSKGTMSTLTNLPPIVRLSSKVIRILGCNPGPMTLQGTNTYLVGTGHRRVLVDSGETKTADAYIKLLNNVLREENATIEHLVVTHWHHDHIGGVEPVRSLLKSLFPLDNQPTVWKLPRSSNDRERSNDENSIQWEPLRDNQVVEVEGAKLQVKYTPGHTSDHACLLLQDENILFSGDCILGEGTSVFEDLHDYMLSLDKILEMQPKKIYPGHGPVLDDPLPRIQYYINHRKQREDEILRILEGNNKPMTIADIVKLIYKDIPKNLLPAAVFTIDQHLHKLQKERKVLQEQEGGWWRIKGKI</sequence>
<dbReference type="SUPFAM" id="SSF56281">
    <property type="entry name" value="Metallo-hydrolase/oxidoreductase"/>
    <property type="match status" value="1"/>
</dbReference>
<dbReference type="PANTHER" id="PTHR23131">
    <property type="entry name" value="ENDORIBONUCLEASE LACTB2"/>
    <property type="match status" value="1"/>
</dbReference>
<dbReference type="InParanoid" id="E1ZXM6"/>
<dbReference type="InterPro" id="IPR047921">
    <property type="entry name" value="LACTB2-like_MBL-fold"/>
</dbReference>
<dbReference type="GO" id="GO:0016787">
    <property type="term" value="F:hydrolase activity"/>
    <property type="evidence" value="ECO:0007669"/>
    <property type="project" value="UniProtKB-KW"/>
</dbReference>
<dbReference type="OMA" id="PAKLIVW"/>
<dbReference type="PANTHER" id="PTHR23131:SF0">
    <property type="entry name" value="ENDORIBONUCLEASE LACTB2"/>
    <property type="match status" value="1"/>
</dbReference>
<dbReference type="STRING" id="104421.E1ZXM6"/>
<evidence type="ECO:0000256" key="2">
    <source>
        <dbReference type="ARBA" id="ARBA00022723"/>
    </source>
</evidence>